<name>A0A4U6R2S1_9GAMM</name>
<reference evidence="1 2" key="1">
    <citation type="submission" date="2019-05" db="EMBL/GenBank/DDBJ databases">
        <title>Marinobacter panjinensis sp. nov., a moderately halophilic bacterium isolated from sea tidal flat environment.</title>
        <authorList>
            <person name="Yang W."/>
            <person name="An M."/>
            <person name="He W."/>
            <person name="Luo X."/>
            <person name="Zhu L."/>
            <person name="Chen G."/>
            <person name="Zhang Y."/>
            <person name="Wang Y."/>
        </authorList>
    </citation>
    <scope>NUCLEOTIDE SEQUENCE [LARGE SCALE GENOMIC DNA]</scope>
    <source>
        <strain evidence="1 2">PJ-16</strain>
    </source>
</reference>
<gene>
    <name evidence="1" type="ORF">FDP08_07910</name>
</gene>
<sequence>MATMTIHREASRVLFACVCLMAFAPAWGEAIRVAVPPLANLLERDNSGVYQRLVGRALEPLDYSVEQVFYPYRRSFKAFEQGRVDCIFSLGAILKKRLGAERIVQSYPLGKFVFYVFMPSGEAPIESVDELNDRVVGGIIGHEVYLRPVLGENHGLEQVRSEKQAIRMLELGRIDAFIAAMPDIRPFLDRLSYSPEHPLLQNFDRLNCHNTERNRDFIRDLSAELKKLKEAGGYREEAGDLYMPF</sequence>
<evidence type="ECO:0000313" key="2">
    <source>
        <dbReference type="Proteomes" id="UP000308488"/>
    </source>
</evidence>
<dbReference type="OrthoDB" id="6362810at2"/>
<evidence type="ECO:0000313" key="1">
    <source>
        <dbReference type="EMBL" id="TKV68024.1"/>
    </source>
</evidence>
<dbReference type="Proteomes" id="UP000308488">
    <property type="component" value="Unassembled WGS sequence"/>
</dbReference>
<accession>A0A4U6R2S1</accession>
<dbReference type="EMBL" id="SZYH01000001">
    <property type="protein sequence ID" value="TKV68024.1"/>
    <property type="molecule type" value="Genomic_DNA"/>
</dbReference>
<dbReference type="AlphaFoldDB" id="A0A4U6R2S1"/>
<organism evidence="1 2">
    <name type="scientific">Marinobacter panjinensis</name>
    <dbReference type="NCBI Taxonomy" id="2576384"/>
    <lineage>
        <taxon>Bacteria</taxon>
        <taxon>Pseudomonadati</taxon>
        <taxon>Pseudomonadota</taxon>
        <taxon>Gammaproteobacteria</taxon>
        <taxon>Pseudomonadales</taxon>
        <taxon>Marinobacteraceae</taxon>
        <taxon>Marinobacter</taxon>
    </lineage>
</organism>
<dbReference type="Gene3D" id="3.40.190.10">
    <property type="entry name" value="Periplasmic binding protein-like II"/>
    <property type="match status" value="2"/>
</dbReference>
<dbReference type="SUPFAM" id="SSF53850">
    <property type="entry name" value="Periplasmic binding protein-like II"/>
    <property type="match status" value="1"/>
</dbReference>
<comment type="caution">
    <text evidence="1">The sequence shown here is derived from an EMBL/GenBank/DDBJ whole genome shotgun (WGS) entry which is preliminary data.</text>
</comment>
<protein>
    <submittedName>
        <fullName evidence="1">Amino acid ABC transporter substrate-binding protein</fullName>
    </submittedName>
</protein>
<keyword evidence="2" id="KW-1185">Reference proteome</keyword>
<proteinExistence type="predicted"/>